<feature type="compositionally biased region" description="Basic and acidic residues" evidence="1">
    <location>
        <begin position="241"/>
        <end position="252"/>
    </location>
</feature>
<dbReference type="RefSeq" id="XP_021116505.1">
    <property type="nucleotide sequence ID" value="XM_021260846.1"/>
</dbReference>
<keyword evidence="2" id="KW-1185">Reference proteome</keyword>
<evidence type="ECO:0000313" key="3">
    <source>
        <dbReference type="RefSeq" id="XP_021116505.1"/>
    </source>
</evidence>
<evidence type="ECO:0000313" key="2">
    <source>
        <dbReference type="Proteomes" id="UP000694906"/>
    </source>
</evidence>
<evidence type="ECO:0000256" key="1">
    <source>
        <dbReference type="SAM" id="MobiDB-lite"/>
    </source>
</evidence>
<gene>
    <name evidence="3" type="primary">LOC101724645</name>
</gene>
<dbReference type="GeneID" id="101724645"/>
<reference evidence="3" key="1">
    <citation type="submission" date="2025-08" db="UniProtKB">
        <authorList>
            <consortium name="RefSeq"/>
        </authorList>
    </citation>
    <scope>IDENTIFICATION</scope>
</reference>
<feature type="region of interest" description="Disordered" evidence="1">
    <location>
        <begin position="147"/>
        <end position="252"/>
    </location>
</feature>
<sequence>MGGVLGRPPASPRSPPGHCDTPEGPGARSPPLYRVGRVQQVLRAQQVLCAHAAPRPRPGPGPAPGPSSRAAAASEAKLRLRLCQGRDSAARALPSAGFLRRTIWFLRHPRTVPSPVTVRICPPERSGPAPQPSAPVILCAGPSEPKLLAQHVPDDSDRNGARTAARPSAFTPLAKRGALAFVPRPGPLPGPLGAGGPRSTPKPPRRQEERDLQLLQLHPALPGARQERPPQVFTRDPTVAAEKERNRPSAPV</sequence>
<dbReference type="AlphaFoldDB" id="A0AAX6T4L8"/>
<name>A0AAX6T4L8_HETGA</name>
<proteinExistence type="predicted"/>
<dbReference type="Proteomes" id="UP000694906">
    <property type="component" value="Unplaced"/>
</dbReference>
<feature type="region of interest" description="Disordered" evidence="1">
    <location>
        <begin position="49"/>
        <end position="74"/>
    </location>
</feature>
<organism evidence="2 3">
    <name type="scientific">Heterocephalus glaber</name>
    <name type="common">Naked mole rat</name>
    <dbReference type="NCBI Taxonomy" id="10181"/>
    <lineage>
        <taxon>Eukaryota</taxon>
        <taxon>Metazoa</taxon>
        <taxon>Chordata</taxon>
        <taxon>Craniata</taxon>
        <taxon>Vertebrata</taxon>
        <taxon>Euteleostomi</taxon>
        <taxon>Mammalia</taxon>
        <taxon>Eutheria</taxon>
        <taxon>Euarchontoglires</taxon>
        <taxon>Glires</taxon>
        <taxon>Rodentia</taxon>
        <taxon>Hystricomorpha</taxon>
        <taxon>Bathyergidae</taxon>
        <taxon>Heterocephalus</taxon>
    </lineage>
</organism>
<protein>
    <submittedName>
        <fullName evidence="3">POM121-like protein 2</fullName>
    </submittedName>
</protein>
<accession>A0AAX6T4L8</accession>
<feature type="compositionally biased region" description="Pro residues" evidence="1">
    <location>
        <begin position="55"/>
        <end position="65"/>
    </location>
</feature>
<feature type="region of interest" description="Disordered" evidence="1">
    <location>
        <begin position="1"/>
        <end position="31"/>
    </location>
</feature>